<keyword evidence="2" id="KW-0614">Plasmid</keyword>
<accession>A0A410VHG8</accession>
<dbReference type="GeneID" id="39481133"/>
<dbReference type="Gene3D" id="3.40.50.150">
    <property type="entry name" value="Vaccinia Virus protein VP39"/>
    <property type="match status" value="1"/>
</dbReference>
<keyword evidence="3" id="KW-1185">Reference proteome</keyword>
<dbReference type="Proteomes" id="UP000593880">
    <property type="component" value="Plasmid unnamed"/>
</dbReference>
<geneLocation type="plasmid" evidence="2 3">
    <name>unnamed</name>
</geneLocation>
<gene>
    <name evidence="1" type="ORF">GCM10010987_64090</name>
    <name evidence="2" type="ORF">XH86_36785</name>
</gene>
<evidence type="ECO:0008006" key="5">
    <source>
        <dbReference type="Google" id="ProtNLM"/>
    </source>
</evidence>
<dbReference type="SUPFAM" id="SSF53335">
    <property type="entry name" value="S-adenosyl-L-methionine-dependent methyltransferases"/>
    <property type="match status" value="1"/>
</dbReference>
<dbReference type="RefSeq" id="WP_128929758.1">
    <property type="nucleotide sequence ID" value="NZ_BMHC01000020.1"/>
</dbReference>
<evidence type="ECO:0000313" key="3">
    <source>
        <dbReference type="Proteomes" id="UP000593880"/>
    </source>
</evidence>
<dbReference type="EMBL" id="CP030058">
    <property type="protein sequence ID" value="QOZ64342.1"/>
    <property type="molecule type" value="Genomic_DNA"/>
</dbReference>
<sequence>MSAPNLTKRANALGTDKGNEVGDAHGYTSFYSFLFEEFRQQPFTMVEIGLQHGNGSLDPDVVVGRKVDDIPSIKMWLEFFPKAEIIGCDVADFSAFKMDRFRFERLDMGDTVALERLANSLPPVRIIIDDASHAAYHQQLALAKLFPIVEPGGFYFIEDLHTTHGIAARLPSCNSTETVVEKFAQTRRLDIPFLPAIERRNLETTIRKMFIHRDDKGGVSRWTMKMVGFEKY</sequence>
<name>A0A410VHG8_9BRAD</name>
<reference evidence="2 3" key="2">
    <citation type="submission" date="2018-06" db="EMBL/GenBank/DDBJ databases">
        <title>Comparative genomics of rhizobia nodulating Arachis hypogaea in China.</title>
        <authorList>
            <person name="Li Y."/>
        </authorList>
    </citation>
    <scope>NUCLEOTIDE SEQUENCE [LARGE SCALE GENOMIC DNA]</scope>
    <source>
        <strain evidence="2 3">CCBAU 51658</strain>
        <plasmid evidence="2 3">unnamed</plasmid>
    </source>
</reference>
<evidence type="ECO:0000313" key="4">
    <source>
        <dbReference type="Proteomes" id="UP000625079"/>
    </source>
</evidence>
<proteinExistence type="predicted"/>
<protein>
    <recommendedName>
        <fullName evidence="5">Class I SAM-dependent methyltransferase</fullName>
    </recommendedName>
</protein>
<dbReference type="InterPro" id="IPR029063">
    <property type="entry name" value="SAM-dependent_MTases_sf"/>
</dbReference>
<reference evidence="1" key="1">
    <citation type="journal article" date="2014" name="Int. J. Syst. Evol. Microbiol.">
        <title>Complete genome sequence of Corynebacterium casei LMG S-19264T (=DSM 44701T), isolated from a smear-ripened cheese.</title>
        <authorList>
            <consortium name="US DOE Joint Genome Institute (JGI-PGF)"/>
            <person name="Walter F."/>
            <person name="Albersmeier A."/>
            <person name="Kalinowski J."/>
            <person name="Ruckert C."/>
        </authorList>
    </citation>
    <scope>NUCLEOTIDE SEQUENCE</scope>
    <source>
        <strain evidence="1">CGMCC 1.15034</strain>
    </source>
</reference>
<organism evidence="1 4">
    <name type="scientific">Bradyrhizobium guangdongense</name>
    <dbReference type="NCBI Taxonomy" id="1325090"/>
    <lineage>
        <taxon>Bacteria</taxon>
        <taxon>Pseudomonadati</taxon>
        <taxon>Pseudomonadota</taxon>
        <taxon>Alphaproteobacteria</taxon>
        <taxon>Hyphomicrobiales</taxon>
        <taxon>Nitrobacteraceae</taxon>
        <taxon>Bradyrhizobium</taxon>
    </lineage>
</organism>
<dbReference type="AlphaFoldDB" id="A0A410VHG8"/>
<dbReference type="Proteomes" id="UP000625079">
    <property type="component" value="Unassembled WGS sequence"/>
</dbReference>
<dbReference type="OrthoDB" id="5354021at2"/>
<evidence type="ECO:0000313" key="2">
    <source>
        <dbReference type="EMBL" id="QOZ64342.1"/>
    </source>
</evidence>
<reference evidence="1" key="3">
    <citation type="submission" date="2022-12" db="EMBL/GenBank/DDBJ databases">
        <authorList>
            <person name="Sun Q."/>
            <person name="Zhou Y."/>
        </authorList>
    </citation>
    <scope>NUCLEOTIDE SEQUENCE</scope>
    <source>
        <strain evidence="1">CGMCC 1.15034</strain>
    </source>
</reference>
<evidence type="ECO:0000313" key="1">
    <source>
        <dbReference type="EMBL" id="GGI31371.1"/>
    </source>
</evidence>
<dbReference type="EMBL" id="BMHC01000020">
    <property type="protein sequence ID" value="GGI31371.1"/>
    <property type="molecule type" value="Genomic_DNA"/>
</dbReference>